<comment type="caution">
    <text evidence="2">The sequence shown here is derived from an EMBL/GenBank/DDBJ whole genome shotgun (WGS) entry which is preliminary data.</text>
</comment>
<feature type="transmembrane region" description="Helical" evidence="1">
    <location>
        <begin position="718"/>
        <end position="738"/>
    </location>
</feature>
<evidence type="ECO:0000256" key="1">
    <source>
        <dbReference type="SAM" id="Phobius"/>
    </source>
</evidence>
<proteinExistence type="predicted"/>
<keyword evidence="1" id="KW-1133">Transmembrane helix</keyword>
<keyword evidence="3" id="KW-1185">Reference proteome</keyword>
<name>A0A6L2PQ32_COPFO</name>
<evidence type="ECO:0000313" key="2">
    <source>
        <dbReference type="EMBL" id="GFG34364.1"/>
    </source>
</evidence>
<evidence type="ECO:0000313" key="3">
    <source>
        <dbReference type="Proteomes" id="UP000502823"/>
    </source>
</evidence>
<dbReference type="Proteomes" id="UP000502823">
    <property type="component" value="Unassembled WGS sequence"/>
</dbReference>
<keyword evidence="1" id="KW-0812">Transmembrane</keyword>
<dbReference type="EMBL" id="BLKM01000477">
    <property type="protein sequence ID" value="GFG34364.1"/>
    <property type="molecule type" value="Genomic_DNA"/>
</dbReference>
<dbReference type="OrthoDB" id="10651355at2759"/>
<accession>A0A6L2PQ32</accession>
<reference evidence="3" key="1">
    <citation type="submission" date="2020-01" db="EMBL/GenBank/DDBJ databases">
        <title>Draft genome sequence of the Termite Coptotermes fromosanus.</title>
        <authorList>
            <person name="Itakura S."/>
            <person name="Yosikawa Y."/>
            <person name="Umezawa K."/>
        </authorList>
    </citation>
    <scope>NUCLEOTIDE SEQUENCE [LARGE SCALE GENOMIC DNA]</scope>
</reference>
<keyword evidence="1" id="KW-0472">Membrane</keyword>
<dbReference type="InParanoid" id="A0A6L2PQ32"/>
<gene>
    <name evidence="2" type="ORF">Cfor_08972</name>
</gene>
<sequence>MCDNSHCNKDTNKLLIDFNGPSQTQLDALIPCHLIPLVPSSLDSANCPNNTSICSQTILDDDNDSDVDNNPFDLVVHQTNLNMRILNDPFELVYHLQSDTSCEVYDGSAHACVTNVSITEVHQTPLPSKTVTALQETGNTTTDNLKGNTVNSNGVVQVLENLNDSIVEFSGEDSLICIEDITDPTGHMYLSLSDASDASKQSSAAERRTESGFLTITNTSNVHQAVKGGNGIFETKLVEAGQGIGENNSFLDVRNSVYSAHNGKQNCFGAGCRDGKAATHVLSQCQGVTINSNSHTDEELKAIVTNRISACIKNALGQSKLSARESDVSDPSLSSDITSCTPDMPQMYSSHKHLQLLSFASPAAKKTVTSTSQIRDMNASAETFQIMFQQGKANSVNTGLASDLKTHLGSLKMSTQRGSSSSTGSVDSYGELNKAFYANAVSPTIVNTLPDHLYDGTFSYGIGVCDTGAVEKSCSLKRTNDSSEVKANTVSTVSGNEVYCFSSSGCKTVRADGRDVETITEINGMFDKQTAHSARTDGVQKENTDQWKCEYMNLFHEKSMNIDKNMSTCSTSDINDYMTGNMCVRRAMSSSWCAGSSISNKNGELSGDDSLFMEANTLAFVFSKVADSFTQLNSSDGEEDILNCKPQWEISQLNLPRFNSEEDGADQVEEYGLQTGAETKNDVGERSKKAGLPVNNMTPDNRYRHKKSSARKVRVGPLLVQPCFCLGLAIAVLFKFTLSASYQRKYHTEICEVFCCVRQSKGLIRKA</sequence>
<dbReference type="AlphaFoldDB" id="A0A6L2PQ32"/>
<organism evidence="2 3">
    <name type="scientific">Coptotermes formosanus</name>
    <name type="common">Formosan subterranean termite</name>
    <dbReference type="NCBI Taxonomy" id="36987"/>
    <lineage>
        <taxon>Eukaryota</taxon>
        <taxon>Metazoa</taxon>
        <taxon>Ecdysozoa</taxon>
        <taxon>Arthropoda</taxon>
        <taxon>Hexapoda</taxon>
        <taxon>Insecta</taxon>
        <taxon>Pterygota</taxon>
        <taxon>Neoptera</taxon>
        <taxon>Polyneoptera</taxon>
        <taxon>Dictyoptera</taxon>
        <taxon>Blattodea</taxon>
        <taxon>Blattoidea</taxon>
        <taxon>Termitoidae</taxon>
        <taxon>Rhinotermitidae</taxon>
        <taxon>Coptotermes</taxon>
    </lineage>
</organism>
<protein>
    <submittedName>
        <fullName evidence="2">Uncharacterized protein</fullName>
    </submittedName>
</protein>